<dbReference type="OrthoDB" id="7699079at2759"/>
<evidence type="ECO:0000256" key="1">
    <source>
        <dbReference type="SAM" id="MobiDB-lite"/>
    </source>
</evidence>
<dbReference type="EMBL" id="KK108402">
    <property type="protein sequence ID" value="EZA46712.1"/>
    <property type="molecule type" value="Genomic_DNA"/>
</dbReference>
<evidence type="ECO:0000313" key="3">
    <source>
        <dbReference type="EMBL" id="RLU15281.1"/>
    </source>
</evidence>
<protein>
    <submittedName>
        <fullName evidence="2">Uncharacterized protein</fullName>
    </submittedName>
</protein>
<evidence type="ECO:0000313" key="4">
    <source>
        <dbReference type="Proteomes" id="UP000053097"/>
    </source>
</evidence>
<dbReference type="OMA" id="IGRSDTF"/>
<feature type="compositionally biased region" description="Polar residues" evidence="1">
    <location>
        <begin position="252"/>
        <end position="262"/>
    </location>
</feature>
<sequence>MNFLDFAEDFSRLIVRYTKTTSISDDQSKDAPKPMTHEEITSIISTVLSALGIKSTDITRVLENSSADSSVNTTVFSTLAPSHRTSTISKQDDSTRRLLASVESTLNSDFSNSCLLSEADETETKTSLNSSRNQDKFVSRSTPIIRVNNIGRSDTFVCEKDQQVTADDDVFETVSNVEANSLNDSFLELFNEIQKSVLELLDKLKKQIYLLLAESLDKLHKNYSSDRVCSNANQKSTSIRTNLPVAMHRSISAHSGTPTTSKLRPVGKENISDRRKSVSNASAIKPEKSNKPAKPIGRSLSNLNLSMCDNVNVSLTSTTKFVKNPKYAHVQSTIPKPIRANNKKA</sequence>
<dbReference type="STRING" id="2015173.A0A026VSL7"/>
<feature type="compositionally biased region" description="Basic and acidic residues" evidence="1">
    <location>
        <begin position="266"/>
        <end position="276"/>
    </location>
</feature>
<keyword evidence="4" id="KW-1185">Reference proteome</keyword>
<reference evidence="3" key="3">
    <citation type="submission" date="2018-07" db="EMBL/GenBank/DDBJ databases">
        <authorList>
            <person name="Mckenzie S.K."/>
            <person name="Kronauer D.J.C."/>
        </authorList>
    </citation>
    <scope>NUCLEOTIDE SEQUENCE</scope>
    <source>
        <strain evidence="3">Clonal line C1</strain>
    </source>
</reference>
<gene>
    <name evidence="3" type="ORF">DMN91_012275</name>
    <name evidence="2" type="ORF">X777_01888</name>
</gene>
<accession>A0A026VSL7</accession>
<dbReference type="EMBL" id="QOIP01000013">
    <property type="protein sequence ID" value="RLU15281.1"/>
    <property type="molecule type" value="Genomic_DNA"/>
</dbReference>
<proteinExistence type="predicted"/>
<feature type="region of interest" description="Disordered" evidence="1">
    <location>
        <begin position="251"/>
        <end position="298"/>
    </location>
</feature>
<dbReference type="AlphaFoldDB" id="A0A026VSL7"/>
<name>A0A026VSL7_OOCBI</name>
<dbReference type="Proteomes" id="UP000279307">
    <property type="component" value="Chromosome 13"/>
</dbReference>
<reference evidence="2 4" key="1">
    <citation type="journal article" date="2014" name="Curr. Biol.">
        <title>The genome of the clonal raider ant Cerapachys biroi.</title>
        <authorList>
            <person name="Oxley P.R."/>
            <person name="Ji L."/>
            <person name="Fetter-Pruneda I."/>
            <person name="McKenzie S.K."/>
            <person name="Li C."/>
            <person name="Hu H."/>
            <person name="Zhang G."/>
            <person name="Kronauer D.J."/>
        </authorList>
    </citation>
    <scope>NUCLEOTIDE SEQUENCE [LARGE SCALE GENOMIC DNA]</scope>
</reference>
<reference evidence="3" key="2">
    <citation type="journal article" date="2018" name="Genome Res.">
        <title>The genomic architecture and molecular evolution of ant odorant receptors.</title>
        <authorList>
            <person name="McKenzie S.K."/>
            <person name="Kronauer D.J.C."/>
        </authorList>
    </citation>
    <scope>NUCLEOTIDE SEQUENCE [LARGE SCALE GENOMIC DNA]</scope>
    <source>
        <strain evidence="3">Clonal line C1</strain>
    </source>
</reference>
<organism evidence="2 4">
    <name type="scientific">Ooceraea biroi</name>
    <name type="common">Clonal raider ant</name>
    <name type="synonym">Cerapachys biroi</name>
    <dbReference type="NCBI Taxonomy" id="2015173"/>
    <lineage>
        <taxon>Eukaryota</taxon>
        <taxon>Metazoa</taxon>
        <taxon>Ecdysozoa</taxon>
        <taxon>Arthropoda</taxon>
        <taxon>Hexapoda</taxon>
        <taxon>Insecta</taxon>
        <taxon>Pterygota</taxon>
        <taxon>Neoptera</taxon>
        <taxon>Endopterygota</taxon>
        <taxon>Hymenoptera</taxon>
        <taxon>Apocrita</taxon>
        <taxon>Aculeata</taxon>
        <taxon>Formicoidea</taxon>
        <taxon>Formicidae</taxon>
        <taxon>Dorylinae</taxon>
        <taxon>Ooceraea</taxon>
    </lineage>
</organism>
<evidence type="ECO:0000313" key="2">
    <source>
        <dbReference type="EMBL" id="EZA46712.1"/>
    </source>
</evidence>
<dbReference type="Proteomes" id="UP000053097">
    <property type="component" value="Unassembled WGS sequence"/>
</dbReference>